<keyword evidence="2" id="KW-1185">Reference proteome</keyword>
<proteinExistence type="predicted"/>
<evidence type="ECO:0000313" key="2">
    <source>
        <dbReference type="Proteomes" id="UP001054945"/>
    </source>
</evidence>
<accession>A0AAV4U9F6</accession>
<organism evidence="1 2">
    <name type="scientific">Caerostris extrusa</name>
    <name type="common">Bark spider</name>
    <name type="synonym">Caerostris bankana</name>
    <dbReference type="NCBI Taxonomy" id="172846"/>
    <lineage>
        <taxon>Eukaryota</taxon>
        <taxon>Metazoa</taxon>
        <taxon>Ecdysozoa</taxon>
        <taxon>Arthropoda</taxon>
        <taxon>Chelicerata</taxon>
        <taxon>Arachnida</taxon>
        <taxon>Araneae</taxon>
        <taxon>Araneomorphae</taxon>
        <taxon>Entelegynae</taxon>
        <taxon>Araneoidea</taxon>
        <taxon>Araneidae</taxon>
        <taxon>Caerostris</taxon>
    </lineage>
</organism>
<evidence type="ECO:0000313" key="1">
    <source>
        <dbReference type="EMBL" id="GIY54388.1"/>
    </source>
</evidence>
<protein>
    <submittedName>
        <fullName evidence="1">Uncharacterized protein</fullName>
    </submittedName>
</protein>
<dbReference type="AlphaFoldDB" id="A0AAV4U9F6"/>
<gene>
    <name evidence="1" type="ORF">CEXT_272961</name>
</gene>
<sequence>MSRHQHESWVEHQSLWKPVSKLTINGRNCRIMNSTSKRFHWLVRANCAKRPPAKISLKKLPVLLLMQTPCQGDVLLGPRFEIPACAFPRHFGQP</sequence>
<comment type="caution">
    <text evidence="1">The sequence shown here is derived from an EMBL/GenBank/DDBJ whole genome shotgun (WGS) entry which is preliminary data.</text>
</comment>
<reference evidence="1 2" key="1">
    <citation type="submission" date="2021-06" db="EMBL/GenBank/DDBJ databases">
        <title>Caerostris extrusa draft genome.</title>
        <authorList>
            <person name="Kono N."/>
            <person name="Arakawa K."/>
        </authorList>
    </citation>
    <scope>NUCLEOTIDE SEQUENCE [LARGE SCALE GENOMIC DNA]</scope>
</reference>
<name>A0AAV4U9F6_CAEEX</name>
<dbReference type="EMBL" id="BPLR01012511">
    <property type="protein sequence ID" value="GIY54388.1"/>
    <property type="molecule type" value="Genomic_DNA"/>
</dbReference>
<dbReference type="Proteomes" id="UP001054945">
    <property type="component" value="Unassembled WGS sequence"/>
</dbReference>